<dbReference type="AlphaFoldDB" id="G8LFB9"/>
<reference evidence="1 2" key="1">
    <citation type="journal article" date="2011" name="Stand. Genomic Sci.">
        <title>Complete genome of the onion pathogen Enterobacter cloacae EcWSU1.</title>
        <authorList>
            <person name="Humann J.L."/>
            <person name="Wildung M."/>
            <person name="Cheng C.H."/>
            <person name="Lee T."/>
            <person name="Stewart J.E."/>
            <person name="Drew J.C."/>
            <person name="Triplett E.W."/>
            <person name="Main D."/>
            <person name="Schroeder B.K."/>
        </authorList>
    </citation>
    <scope>NUCLEOTIDE SEQUENCE [LARGE SCALE GENOMIC DNA]</scope>
    <source>
        <strain evidence="1 2">EcWSU1</strain>
    </source>
</reference>
<sequence length="37" mass="3946">MMPGISPAKAIQGYICLPAMTKSNNFAPCYIADENAL</sequence>
<gene>
    <name evidence="1" type="ORF">EcWSU1_02671</name>
</gene>
<organism evidence="1 2">
    <name type="scientific">Enterobacter ludwigii</name>
    <dbReference type="NCBI Taxonomy" id="299767"/>
    <lineage>
        <taxon>Bacteria</taxon>
        <taxon>Pseudomonadati</taxon>
        <taxon>Pseudomonadota</taxon>
        <taxon>Gammaproteobacteria</taxon>
        <taxon>Enterobacterales</taxon>
        <taxon>Enterobacteriaceae</taxon>
        <taxon>Enterobacter</taxon>
        <taxon>Enterobacter cloacae complex</taxon>
    </lineage>
</organism>
<evidence type="ECO:0000313" key="2">
    <source>
        <dbReference type="Proteomes" id="UP000007838"/>
    </source>
</evidence>
<proteinExistence type="predicted"/>
<dbReference type="HOGENOM" id="CLU_3343246_0_0_6"/>
<accession>G8LFB9</accession>
<dbReference type="Proteomes" id="UP000007838">
    <property type="component" value="Chromosome"/>
</dbReference>
<evidence type="ECO:0000313" key="1">
    <source>
        <dbReference type="EMBL" id="AEW74103.1"/>
    </source>
</evidence>
<name>G8LFB9_9ENTR</name>
<protein>
    <submittedName>
        <fullName evidence="1">Uncharacterized protein</fullName>
    </submittedName>
</protein>
<dbReference type="EMBL" id="CP002886">
    <property type="protein sequence ID" value="AEW74103.1"/>
    <property type="molecule type" value="Genomic_DNA"/>
</dbReference>
<dbReference type="KEGG" id="eec:EcWSU1_02671"/>